<feature type="region of interest" description="Disordered" evidence="1">
    <location>
        <begin position="83"/>
        <end position="112"/>
    </location>
</feature>
<sequence length="161" mass="17316">MLTFRSCCIASAVRLALNHKVLTSVLTQAASVSVQATQFCFLIVEPHCSIIAGCLPTFGPLIAGGRAPESIVRSVQSLFSIGSARSSPRGSKNRAAVRLPSQSESQQNVTGIEDQQGEFPLRSTTEVRIKRGSADKDRDGIEMDNFDNGIHVTKGVDVERN</sequence>
<evidence type="ECO:0000256" key="1">
    <source>
        <dbReference type="SAM" id="MobiDB-lite"/>
    </source>
</evidence>
<evidence type="ECO:0000313" key="3">
    <source>
        <dbReference type="Proteomes" id="UP001583177"/>
    </source>
</evidence>
<comment type="caution">
    <text evidence="2">The sequence shown here is derived from an EMBL/GenBank/DDBJ whole genome shotgun (WGS) entry which is preliminary data.</text>
</comment>
<protein>
    <submittedName>
        <fullName evidence="2">Uncharacterized protein</fullName>
    </submittedName>
</protein>
<dbReference type="Proteomes" id="UP001583177">
    <property type="component" value="Unassembled WGS sequence"/>
</dbReference>
<feature type="compositionally biased region" description="Polar residues" evidence="1">
    <location>
        <begin position="100"/>
        <end position="110"/>
    </location>
</feature>
<reference evidence="2 3" key="1">
    <citation type="journal article" date="2024" name="IMA Fungus">
        <title>IMA Genome - F19 : A genome assembly and annotation guide to empower mycologists, including annotated draft genome sequences of Ceratocystis pirilliformis, Diaporthe australafricana, Fusarium ophioides, Paecilomyces lecythidis, and Sporothrix stenoceras.</title>
        <authorList>
            <person name="Aylward J."/>
            <person name="Wilson A.M."/>
            <person name="Visagie C.M."/>
            <person name="Spraker J."/>
            <person name="Barnes I."/>
            <person name="Buitendag C."/>
            <person name="Ceriani C."/>
            <person name="Del Mar Angel L."/>
            <person name="du Plessis D."/>
            <person name="Fuchs T."/>
            <person name="Gasser K."/>
            <person name="Kramer D."/>
            <person name="Li W."/>
            <person name="Munsamy K."/>
            <person name="Piso A."/>
            <person name="Price J.L."/>
            <person name="Sonnekus B."/>
            <person name="Thomas C."/>
            <person name="van der Nest A."/>
            <person name="van Dijk A."/>
            <person name="van Heerden A."/>
            <person name="van Vuuren N."/>
            <person name="Yilmaz N."/>
            <person name="Duong T.A."/>
            <person name="van der Merwe N.A."/>
            <person name="Wingfield M.J."/>
            <person name="Wingfield B.D."/>
        </authorList>
    </citation>
    <scope>NUCLEOTIDE SEQUENCE [LARGE SCALE GENOMIC DNA]</scope>
    <source>
        <strain evidence="2 3">CMW 18300</strain>
    </source>
</reference>
<name>A0ABR3WJ36_9PEZI</name>
<keyword evidence="3" id="KW-1185">Reference proteome</keyword>
<gene>
    <name evidence="2" type="ORF">Daus18300_008162</name>
</gene>
<dbReference type="EMBL" id="JAWRVE010000075">
    <property type="protein sequence ID" value="KAL1863006.1"/>
    <property type="molecule type" value="Genomic_DNA"/>
</dbReference>
<evidence type="ECO:0000313" key="2">
    <source>
        <dbReference type="EMBL" id="KAL1863006.1"/>
    </source>
</evidence>
<accession>A0ABR3WJ36</accession>
<proteinExistence type="predicted"/>
<organism evidence="2 3">
    <name type="scientific">Diaporthe australafricana</name>
    <dbReference type="NCBI Taxonomy" id="127596"/>
    <lineage>
        <taxon>Eukaryota</taxon>
        <taxon>Fungi</taxon>
        <taxon>Dikarya</taxon>
        <taxon>Ascomycota</taxon>
        <taxon>Pezizomycotina</taxon>
        <taxon>Sordariomycetes</taxon>
        <taxon>Sordariomycetidae</taxon>
        <taxon>Diaporthales</taxon>
        <taxon>Diaporthaceae</taxon>
        <taxon>Diaporthe</taxon>
    </lineage>
</organism>